<evidence type="ECO:0000259" key="6">
    <source>
        <dbReference type="PROSITE" id="PS50931"/>
    </source>
</evidence>
<proteinExistence type="inferred from homology"/>
<evidence type="ECO:0000256" key="4">
    <source>
        <dbReference type="ARBA" id="ARBA00023125"/>
    </source>
</evidence>
<comment type="function">
    <text evidence="1">NodD regulates the expression of the nodABCFE genes which encode other nodulation proteins. NodD is also a negative regulator of its own expression. Binds flavonoids as inducers.</text>
</comment>
<dbReference type="PANTHER" id="PTHR30346:SF0">
    <property type="entry name" value="HCA OPERON TRANSCRIPTIONAL ACTIVATOR HCAR"/>
    <property type="match status" value="1"/>
</dbReference>
<dbReference type="InterPro" id="IPR036388">
    <property type="entry name" value="WH-like_DNA-bd_sf"/>
</dbReference>
<evidence type="ECO:0000256" key="3">
    <source>
        <dbReference type="ARBA" id="ARBA00023015"/>
    </source>
</evidence>
<keyword evidence="8" id="KW-1185">Reference proteome</keyword>
<dbReference type="GO" id="GO:0003700">
    <property type="term" value="F:DNA-binding transcription factor activity"/>
    <property type="evidence" value="ECO:0007669"/>
    <property type="project" value="InterPro"/>
</dbReference>
<keyword evidence="3" id="KW-0805">Transcription regulation</keyword>
<dbReference type="InterPro" id="IPR036390">
    <property type="entry name" value="WH_DNA-bd_sf"/>
</dbReference>
<dbReference type="InterPro" id="IPR000847">
    <property type="entry name" value="LysR_HTH_N"/>
</dbReference>
<keyword evidence="5" id="KW-0804">Transcription</keyword>
<dbReference type="PANTHER" id="PTHR30346">
    <property type="entry name" value="TRANSCRIPTIONAL DUAL REGULATOR HCAR-RELATED"/>
    <property type="match status" value="1"/>
</dbReference>
<accession>A0A7C9VJY4</accession>
<dbReference type="EMBL" id="JAAMRR010000820">
    <property type="protein sequence ID" value="NGX96670.1"/>
    <property type="molecule type" value="Genomic_DNA"/>
</dbReference>
<evidence type="ECO:0000313" key="7">
    <source>
        <dbReference type="EMBL" id="NGX96670.1"/>
    </source>
</evidence>
<reference evidence="7" key="1">
    <citation type="submission" date="2020-02" db="EMBL/GenBank/DDBJ databases">
        <title>Draft genome sequence of Candidatus Afipia apatlaquensis IBT-C3, a potential strain for decolorization of textile dyes.</title>
        <authorList>
            <person name="Sanchez-Reyes A."/>
            <person name="Breton-Deval L."/>
            <person name="Mangelson H."/>
            <person name="Sanchez-Flores A."/>
        </authorList>
    </citation>
    <scope>NUCLEOTIDE SEQUENCE [LARGE SCALE GENOMIC DNA]</scope>
    <source>
        <strain evidence="7">IBT-C3</strain>
    </source>
</reference>
<comment type="caution">
    <text evidence="7">The sequence shown here is derived from an EMBL/GenBank/DDBJ whole genome shotgun (WGS) entry which is preliminary data.</text>
</comment>
<dbReference type="Gene3D" id="3.40.190.10">
    <property type="entry name" value="Periplasmic binding protein-like II"/>
    <property type="match status" value="2"/>
</dbReference>
<dbReference type="CDD" id="cd08414">
    <property type="entry name" value="PBP2_LTTR_aromatics_like"/>
    <property type="match status" value="1"/>
</dbReference>
<sequence>MIRSIKMVTLLQTLIAAEQGSFHKAGTLLGIPASTVSRRVRSLEAQLGVKLFDRHRHGIRPTAASNAFFKPIRRILDELNTVLINAKTIARGKTGALNIGLYVSPSSGHLRMAIREYKQAFPSVDVQYVEGERSQLMERLNAGSIDVAIVAGHFRSGMHDVVPLWSEKILVAMVATHPLAEKATLTWDDLRKEHILLGRDPGPELRDHLLSRLNASGDLPAIRHSHIGRDFVLSLLDIESDITLLYEADTGARHPGVIYREMADHDGPSLVPYFACWITSNDNPALQHFLDLLRQHKGPQHQPRRARAG</sequence>
<dbReference type="AlphaFoldDB" id="A0A7C9VJY4"/>
<dbReference type="Proteomes" id="UP000480266">
    <property type="component" value="Unassembled WGS sequence"/>
</dbReference>
<evidence type="ECO:0000256" key="5">
    <source>
        <dbReference type="ARBA" id="ARBA00023163"/>
    </source>
</evidence>
<evidence type="ECO:0000313" key="8">
    <source>
        <dbReference type="Proteomes" id="UP000480266"/>
    </source>
</evidence>
<dbReference type="SUPFAM" id="SSF53850">
    <property type="entry name" value="Periplasmic binding protein-like II"/>
    <property type="match status" value="1"/>
</dbReference>
<dbReference type="PROSITE" id="PS50931">
    <property type="entry name" value="HTH_LYSR"/>
    <property type="match status" value="1"/>
</dbReference>
<comment type="similarity">
    <text evidence="2">Belongs to the LysR transcriptional regulatory family.</text>
</comment>
<dbReference type="Pfam" id="PF03466">
    <property type="entry name" value="LysR_substrate"/>
    <property type="match status" value="1"/>
</dbReference>
<dbReference type="SUPFAM" id="SSF46785">
    <property type="entry name" value="Winged helix' DNA-binding domain"/>
    <property type="match status" value="1"/>
</dbReference>
<organism evidence="7 8">
    <name type="scientific">Candidatus Afipia apatlaquensis</name>
    <dbReference type="NCBI Taxonomy" id="2712852"/>
    <lineage>
        <taxon>Bacteria</taxon>
        <taxon>Pseudomonadati</taxon>
        <taxon>Pseudomonadota</taxon>
        <taxon>Alphaproteobacteria</taxon>
        <taxon>Hyphomicrobiales</taxon>
        <taxon>Nitrobacteraceae</taxon>
        <taxon>Afipia</taxon>
    </lineage>
</organism>
<gene>
    <name evidence="7" type="ORF">G4V63_16070</name>
</gene>
<dbReference type="Pfam" id="PF00126">
    <property type="entry name" value="HTH_1"/>
    <property type="match status" value="1"/>
</dbReference>
<dbReference type="GO" id="GO:0032993">
    <property type="term" value="C:protein-DNA complex"/>
    <property type="evidence" value="ECO:0007669"/>
    <property type="project" value="TreeGrafter"/>
</dbReference>
<keyword evidence="4" id="KW-0238">DNA-binding</keyword>
<protein>
    <submittedName>
        <fullName evidence="7">LysR family transcriptional regulator</fullName>
    </submittedName>
</protein>
<evidence type="ECO:0000256" key="1">
    <source>
        <dbReference type="ARBA" id="ARBA00003502"/>
    </source>
</evidence>
<feature type="domain" description="HTH lysR-type" evidence="6">
    <location>
        <begin position="16"/>
        <end position="62"/>
    </location>
</feature>
<dbReference type="Gene3D" id="1.10.10.10">
    <property type="entry name" value="Winged helix-like DNA-binding domain superfamily/Winged helix DNA-binding domain"/>
    <property type="match status" value="1"/>
</dbReference>
<dbReference type="GO" id="GO:0003677">
    <property type="term" value="F:DNA binding"/>
    <property type="evidence" value="ECO:0007669"/>
    <property type="project" value="UniProtKB-KW"/>
</dbReference>
<name>A0A7C9VJY4_9BRAD</name>
<evidence type="ECO:0000256" key="2">
    <source>
        <dbReference type="ARBA" id="ARBA00009437"/>
    </source>
</evidence>
<dbReference type="InterPro" id="IPR005119">
    <property type="entry name" value="LysR_subst-bd"/>
</dbReference>